<dbReference type="EMBL" id="CASHTH010002069">
    <property type="protein sequence ID" value="CAI8024256.1"/>
    <property type="molecule type" value="Genomic_DNA"/>
</dbReference>
<dbReference type="Proteomes" id="UP001174909">
    <property type="component" value="Unassembled WGS sequence"/>
</dbReference>
<comment type="caution">
    <text evidence="1">The sequence shown here is derived from an EMBL/GenBank/DDBJ whole genome shotgun (WGS) entry which is preliminary data.</text>
</comment>
<protein>
    <submittedName>
        <fullName evidence="1">Uncharacterized protein</fullName>
    </submittedName>
</protein>
<reference evidence="1" key="1">
    <citation type="submission" date="2023-03" db="EMBL/GenBank/DDBJ databases">
        <authorList>
            <person name="Steffen K."/>
            <person name="Cardenas P."/>
        </authorList>
    </citation>
    <scope>NUCLEOTIDE SEQUENCE</scope>
</reference>
<accession>A0AA35S8U9</accession>
<gene>
    <name evidence="1" type="ORF">GBAR_LOCUS14104</name>
</gene>
<dbReference type="AlphaFoldDB" id="A0AA35S8U9"/>
<evidence type="ECO:0000313" key="2">
    <source>
        <dbReference type="Proteomes" id="UP001174909"/>
    </source>
</evidence>
<organism evidence="1 2">
    <name type="scientific">Geodia barretti</name>
    <name type="common">Barrett's horny sponge</name>
    <dbReference type="NCBI Taxonomy" id="519541"/>
    <lineage>
        <taxon>Eukaryota</taxon>
        <taxon>Metazoa</taxon>
        <taxon>Porifera</taxon>
        <taxon>Demospongiae</taxon>
        <taxon>Heteroscleromorpha</taxon>
        <taxon>Tetractinellida</taxon>
        <taxon>Astrophorina</taxon>
        <taxon>Geodiidae</taxon>
        <taxon>Geodia</taxon>
    </lineage>
</organism>
<proteinExistence type="predicted"/>
<name>A0AA35S8U9_GEOBA</name>
<sequence length="49" mass="5909">MVGRIEMKLGTYAYYIISMTTTCFHDDRILFEETSDDYLYNYFFTPQTC</sequence>
<keyword evidence="2" id="KW-1185">Reference proteome</keyword>
<evidence type="ECO:0000313" key="1">
    <source>
        <dbReference type="EMBL" id="CAI8024256.1"/>
    </source>
</evidence>